<accession>A0A3E1IRZ1</accession>
<feature type="transmembrane region" description="Helical" evidence="1">
    <location>
        <begin position="68"/>
        <end position="95"/>
    </location>
</feature>
<keyword evidence="1" id="KW-1133">Transmembrane helix</keyword>
<comment type="caution">
    <text evidence="2">The sequence shown here is derived from an EMBL/GenBank/DDBJ whole genome shotgun (WGS) entry which is preliminary data.</text>
</comment>
<gene>
    <name evidence="2" type="ORF">AXE76_04645</name>
</gene>
<proteinExistence type="predicted"/>
<dbReference type="Gene3D" id="3.30.2010.10">
    <property type="entry name" value="Metalloproteases ('zincins'), catalytic domain"/>
    <property type="match status" value="1"/>
</dbReference>
<dbReference type="AlphaFoldDB" id="A0A3E1IRZ1"/>
<evidence type="ECO:0000313" key="2">
    <source>
        <dbReference type="EMBL" id="RFD75448.1"/>
    </source>
</evidence>
<evidence type="ECO:0000256" key="1">
    <source>
        <dbReference type="SAM" id="Phobius"/>
    </source>
</evidence>
<evidence type="ECO:0000313" key="3">
    <source>
        <dbReference type="Proteomes" id="UP000258888"/>
    </source>
</evidence>
<keyword evidence="1" id="KW-0472">Membrane</keyword>
<sequence>MENQYNDYEKSSQQQNEYAQQQAYVQQQNEYVQQQNEYAQQQTYAQYQQYNSYAQRTNILDFEKLAKYLYASMAGVMAFLCSASFLIVCGVLAIMMSIFGSSRVSEYQAEKDAQAYKWIILAIIAVIIFCSARAAYKLYKSPVDEILDGLDSEIDFKGNDLRINSIINEVSAEIGIEKPQLYIFDKFTDAVAFKDNSRSVLIVGSEIVKNCTDDELRAVVDHEMIRLLSPDCEHTTRIVAMLATWYAYYEIGTLDNIRDLLRPKPFMKFNTKKHSVGLVFENTLTIAYQFIVVIVFRSVKWFRIPQRAVSLILSRMDSYYEYRIDEETVKKMGTALPLISCLNKTMHLTNNPSDNTYGRKNVNDTFWEAMALFSFNPCYSNKRRDTNRLDVLYQKYSQDTQKVTNNNSQVDNNAQITSGIQQADSNN</sequence>
<organism evidence="2 3">
    <name type="scientific">Gardnerella vaginalis</name>
    <dbReference type="NCBI Taxonomy" id="2702"/>
    <lineage>
        <taxon>Bacteria</taxon>
        <taxon>Bacillati</taxon>
        <taxon>Actinomycetota</taxon>
        <taxon>Actinomycetes</taxon>
        <taxon>Bifidobacteriales</taxon>
        <taxon>Bifidobacteriaceae</taxon>
        <taxon>Gardnerella</taxon>
    </lineage>
</organism>
<dbReference type="EMBL" id="LSLH01000001">
    <property type="protein sequence ID" value="RFD75448.1"/>
    <property type="molecule type" value="Genomic_DNA"/>
</dbReference>
<keyword evidence="1" id="KW-0812">Transmembrane</keyword>
<keyword evidence="3" id="KW-1185">Reference proteome</keyword>
<name>A0A3E1IRZ1_GARVA</name>
<reference evidence="2 3" key="1">
    <citation type="submission" date="2016-02" db="EMBL/GenBank/DDBJ databases">
        <title>Gardnerella vaginalis Subgroups Defined by cpn60 Sequencing and Sialidase Activity in Isolates from Canada, Belgium and Kenya.</title>
        <authorList>
            <person name="Schellenberg J."/>
            <person name="Paramel Jayaprakash T."/>
            <person name="Withana Gamage N."/>
            <person name="Patterson M.H."/>
            <person name="Vaneechoutte M."/>
            <person name="Hill J.E."/>
        </authorList>
    </citation>
    <scope>NUCLEOTIDE SEQUENCE [LARGE SCALE GENOMIC DNA]</scope>
    <source>
        <strain evidence="2 3">N160</strain>
    </source>
</reference>
<protein>
    <submittedName>
        <fullName evidence="2">Uncharacterized protein</fullName>
    </submittedName>
</protein>
<feature type="transmembrane region" description="Helical" evidence="1">
    <location>
        <begin position="276"/>
        <end position="296"/>
    </location>
</feature>
<dbReference type="Proteomes" id="UP000258888">
    <property type="component" value="Unassembled WGS sequence"/>
</dbReference>
<feature type="transmembrane region" description="Helical" evidence="1">
    <location>
        <begin position="115"/>
        <end position="136"/>
    </location>
</feature>